<sequence>MKKIQGVSKQKAQNNKNEYLRPNANMHTNKQCIDNGIGNKFEIGPRFNNEIQKNDNIRSEDSVSKTSEIQFTLDYLRFMCNQRIYIIPITFNWVILMYLTSMFFLFIENLELMNNPNQAENIIILLIFKSCSSTAQKFLIVFIAFFFVNIIYAACRIVEQFNAMRPTLPHMIINNKTTRIVVFFIEYIMMNFAPMVIGKFISSKYSTSLPITPMVYIFYVIHMIYFLGEFMYHNTIRLPKYYIFKPNTKQMKIAQYAIYYINHVILVLILMAVAISPDVLVPLTVIDYIYKKQAI</sequence>
<keyword evidence="4" id="KW-1185">Reference proteome</keyword>
<evidence type="ECO:0000313" key="4">
    <source>
        <dbReference type="Proteomes" id="UP000002872"/>
    </source>
</evidence>
<feature type="transmembrane region" description="Helical" evidence="2">
    <location>
        <begin position="84"/>
        <end position="107"/>
    </location>
</feature>
<keyword evidence="2" id="KW-0472">Membrane</keyword>
<organism evidence="3 4">
    <name type="scientific">Nematocida parisii (strain ERTm3)</name>
    <name type="common">Nematode killer fungus</name>
    <dbReference type="NCBI Taxonomy" id="935791"/>
    <lineage>
        <taxon>Eukaryota</taxon>
        <taxon>Fungi</taxon>
        <taxon>Fungi incertae sedis</taxon>
        <taxon>Microsporidia</taxon>
        <taxon>Nematocida</taxon>
    </lineage>
</organism>
<proteinExistence type="predicted"/>
<dbReference type="HOGENOM" id="CLU_943626_0_0_1"/>
<gene>
    <name evidence="3" type="ORF">NEQG_01498</name>
</gene>
<dbReference type="AlphaFoldDB" id="I3EFQ7"/>
<dbReference type="OrthoDB" id="10449657at2759"/>
<evidence type="ECO:0000313" key="3">
    <source>
        <dbReference type="EMBL" id="EIJ88054.1"/>
    </source>
</evidence>
<protein>
    <submittedName>
        <fullName evidence="3">Uncharacterized protein</fullName>
    </submittedName>
</protein>
<feature type="transmembrane region" description="Helical" evidence="2">
    <location>
        <begin position="213"/>
        <end position="232"/>
    </location>
</feature>
<feature type="compositionally biased region" description="Polar residues" evidence="1">
    <location>
        <begin position="7"/>
        <end position="17"/>
    </location>
</feature>
<evidence type="ECO:0000256" key="1">
    <source>
        <dbReference type="SAM" id="MobiDB-lite"/>
    </source>
</evidence>
<keyword evidence="2" id="KW-1133">Transmembrane helix</keyword>
<dbReference type="Proteomes" id="UP000002872">
    <property type="component" value="Unassembled WGS sequence"/>
</dbReference>
<accession>I3EFQ7</accession>
<feature type="transmembrane region" description="Helical" evidence="2">
    <location>
        <begin position="253"/>
        <end position="275"/>
    </location>
</feature>
<dbReference type="InParanoid" id="I3EFQ7"/>
<feature type="transmembrane region" description="Helical" evidence="2">
    <location>
        <begin position="138"/>
        <end position="159"/>
    </location>
</feature>
<feature type="transmembrane region" description="Helical" evidence="2">
    <location>
        <begin position="180"/>
        <end position="201"/>
    </location>
</feature>
<name>I3EFQ7_NEMP3</name>
<reference evidence="3" key="1">
    <citation type="submission" date="2011-01" db="EMBL/GenBank/DDBJ databases">
        <title>The Genome Sequence of Nematocida parisii strain ERTm3.</title>
        <authorList>
            <consortium name="The Broad Institute Genome Sequencing Platform"/>
            <consortium name="The Broad Institute Genome Sequencing Center for Infectious Disease"/>
            <person name="Cuomo C."/>
            <person name="Troemel E."/>
            <person name="Young S.K."/>
            <person name="Zeng Q."/>
            <person name="Gargeya S."/>
            <person name="Fitzgerald M."/>
            <person name="Haas B."/>
            <person name="Abouelleil A."/>
            <person name="Alvarado L."/>
            <person name="Arachchi H.M."/>
            <person name="Berlin A."/>
            <person name="Chapman S.B."/>
            <person name="Gearin G."/>
            <person name="Goldberg J."/>
            <person name="Griggs A."/>
            <person name="Gujja S."/>
            <person name="Hansen M."/>
            <person name="Heiman D."/>
            <person name="Howarth C."/>
            <person name="Larimer J."/>
            <person name="Lui A."/>
            <person name="MacDonald P.J.P."/>
            <person name="McCowen C."/>
            <person name="Montmayeur A."/>
            <person name="Murphy C."/>
            <person name="Neiman D."/>
            <person name="Pearson M."/>
            <person name="Priest M."/>
            <person name="Roberts A."/>
            <person name="Saif S."/>
            <person name="Shea T."/>
            <person name="Sisk P."/>
            <person name="Stolte C."/>
            <person name="Sykes S."/>
            <person name="Wortman J."/>
            <person name="Nusbaum C."/>
            <person name="Birren B."/>
        </authorList>
    </citation>
    <scope>NUCLEOTIDE SEQUENCE</scope>
    <source>
        <strain evidence="3">ERTm3</strain>
    </source>
</reference>
<feature type="region of interest" description="Disordered" evidence="1">
    <location>
        <begin position="1"/>
        <end position="21"/>
    </location>
</feature>
<dbReference type="EMBL" id="GL870879">
    <property type="protein sequence ID" value="EIJ88054.1"/>
    <property type="molecule type" value="Genomic_DNA"/>
</dbReference>
<keyword evidence="2" id="KW-0812">Transmembrane</keyword>
<dbReference type="VEuPathDB" id="MicrosporidiaDB:NEQG_01498"/>
<evidence type="ECO:0000256" key="2">
    <source>
        <dbReference type="SAM" id="Phobius"/>
    </source>
</evidence>